<proteinExistence type="predicted"/>
<evidence type="ECO:0000313" key="3">
    <source>
        <dbReference type="Proteomes" id="UP001558652"/>
    </source>
</evidence>
<feature type="region of interest" description="Disordered" evidence="1">
    <location>
        <begin position="1"/>
        <end position="22"/>
    </location>
</feature>
<sequence length="129" mass="15190">MEIGTRQKSKSIKDKKKETKRAVAEGKAMDEIYDELNSSAGVIRLYRIARAWDRASKYFTHTTQLKDKDRLILMTEENIGKRCYHHYKTLLHQKNQKIDWRRGTMCRNVTRGIELLELLRRMESGCVTG</sequence>
<evidence type="ECO:0000313" key="2">
    <source>
        <dbReference type="EMBL" id="KAL1139247.1"/>
    </source>
</evidence>
<dbReference type="AlphaFoldDB" id="A0ABD0YTH6"/>
<feature type="compositionally biased region" description="Basic and acidic residues" evidence="1">
    <location>
        <begin position="11"/>
        <end position="22"/>
    </location>
</feature>
<name>A0ABD0YTH6_9HEMI</name>
<evidence type="ECO:0000256" key="1">
    <source>
        <dbReference type="SAM" id="MobiDB-lite"/>
    </source>
</evidence>
<comment type="caution">
    <text evidence="2">The sequence shown here is derived from an EMBL/GenBank/DDBJ whole genome shotgun (WGS) entry which is preliminary data.</text>
</comment>
<gene>
    <name evidence="2" type="ORF">AAG570_006233</name>
</gene>
<dbReference type="Proteomes" id="UP001558652">
    <property type="component" value="Unassembled WGS sequence"/>
</dbReference>
<protein>
    <submittedName>
        <fullName evidence="2">Uncharacterized protein</fullName>
    </submittedName>
</protein>
<reference evidence="2 3" key="1">
    <citation type="submission" date="2024-07" db="EMBL/GenBank/DDBJ databases">
        <title>Chromosome-level genome assembly of the water stick insect Ranatra chinensis (Heteroptera: Nepidae).</title>
        <authorList>
            <person name="Liu X."/>
        </authorList>
    </citation>
    <scope>NUCLEOTIDE SEQUENCE [LARGE SCALE GENOMIC DNA]</scope>
    <source>
        <strain evidence="2">Cailab_2021Rc</strain>
        <tissue evidence="2">Muscle</tissue>
    </source>
</reference>
<organism evidence="2 3">
    <name type="scientific">Ranatra chinensis</name>
    <dbReference type="NCBI Taxonomy" id="642074"/>
    <lineage>
        <taxon>Eukaryota</taxon>
        <taxon>Metazoa</taxon>
        <taxon>Ecdysozoa</taxon>
        <taxon>Arthropoda</taxon>
        <taxon>Hexapoda</taxon>
        <taxon>Insecta</taxon>
        <taxon>Pterygota</taxon>
        <taxon>Neoptera</taxon>
        <taxon>Paraneoptera</taxon>
        <taxon>Hemiptera</taxon>
        <taxon>Heteroptera</taxon>
        <taxon>Panheteroptera</taxon>
        <taxon>Nepomorpha</taxon>
        <taxon>Nepidae</taxon>
        <taxon>Ranatrinae</taxon>
        <taxon>Ranatra</taxon>
    </lineage>
</organism>
<accession>A0ABD0YTH6</accession>
<keyword evidence="3" id="KW-1185">Reference proteome</keyword>
<dbReference type="EMBL" id="JBFDAA010000002">
    <property type="protein sequence ID" value="KAL1139247.1"/>
    <property type="molecule type" value="Genomic_DNA"/>
</dbReference>